<dbReference type="EC" id="5.3.1.1" evidence="2"/>
<sequence length="259" mass="27040">MPPAGSPRFLIGVSHKMYFSHARTVDWCRDVAAIARDHPAIADGTVELFVIPTYLSVPAALEAFQSVALVGAQDLSTEDSGAYTGEVSGSEIAELGCRVVEVGHAERRRLFGETDEIVASKTDAALRNGLDPVLCIGEAVRTTADDAIADCTAQIASALEPSRTAGHHGRVIVAYEPHWAIGASEPASAEYIGTVCSALREYVGSLSDFPGSVVIYGGSAGPGLLGEIADSVDGMFLGRFAHDPEAVRVILDEAADAAT</sequence>
<dbReference type="PROSITE" id="PS51440">
    <property type="entry name" value="TIM_2"/>
    <property type="match status" value="1"/>
</dbReference>
<comment type="pathway">
    <text evidence="2">Carbohydrate biosynthesis; gluconeogenesis.</text>
</comment>
<evidence type="ECO:0000313" key="3">
    <source>
        <dbReference type="EMBL" id="PWC04556.1"/>
    </source>
</evidence>
<gene>
    <name evidence="3" type="ORF">DF223_13945</name>
</gene>
<keyword evidence="1 2" id="KW-0413">Isomerase</keyword>
<dbReference type="InterPro" id="IPR013785">
    <property type="entry name" value="Aldolase_TIM"/>
</dbReference>
<reference evidence="4" key="1">
    <citation type="submission" date="2018-04" db="EMBL/GenBank/DDBJ databases">
        <authorList>
            <person name="Liu S."/>
            <person name="Wang Z."/>
            <person name="Li J."/>
        </authorList>
    </citation>
    <scope>NUCLEOTIDE SEQUENCE [LARGE SCALE GENOMIC DNA]</scope>
    <source>
        <strain evidence="4">622</strain>
    </source>
</reference>
<keyword evidence="4" id="KW-1185">Reference proteome</keyword>
<dbReference type="InterPro" id="IPR035990">
    <property type="entry name" value="TIM_sf"/>
</dbReference>
<dbReference type="RefSeq" id="WP_108963638.1">
    <property type="nucleotide sequence ID" value="NZ_QEFB01000018.1"/>
</dbReference>
<keyword evidence="2" id="KW-0312">Gluconeogenesis</keyword>
<dbReference type="Gene3D" id="3.20.20.70">
    <property type="entry name" value="Aldolase class I"/>
    <property type="match status" value="1"/>
</dbReference>
<dbReference type="SUPFAM" id="SSF51351">
    <property type="entry name" value="Triosephosphate isomerase (TIM)"/>
    <property type="match status" value="1"/>
</dbReference>
<dbReference type="GO" id="GO:0004807">
    <property type="term" value="F:triose-phosphate isomerase activity"/>
    <property type="evidence" value="ECO:0007669"/>
    <property type="project" value="UniProtKB-EC"/>
</dbReference>
<comment type="subunit">
    <text evidence="2">Homodimer.</text>
</comment>
<dbReference type="CDD" id="cd00311">
    <property type="entry name" value="TIM"/>
    <property type="match status" value="1"/>
</dbReference>
<accession>A0A2U1TA28</accession>
<dbReference type="Proteomes" id="UP000244962">
    <property type="component" value="Unassembled WGS sequence"/>
</dbReference>
<evidence type="ECO:0000256" key="1">
    <source>
        <dbReference type="ARBA" id="ARBA00023235"/>
    </source>
</evidence>
<comment type="catalytic activity">
    <reaction evidence="2">
        <text>D-glyceraldehyde 3-phosphate = dihydroxyacetone phosphate</text>
        <dbReference type="Rhea" id="RHEA:18585"/>
        <dbReference type="ChEBI" id="CHEBI:57642"/>
        <dbReference type="ChEBI" id="CHEBI:59776"/>
        <dbReference type="EC" id="5.3.1.1"/>
    </reaction>
</comment>
<dbReference type="GO" id="GO:0006096">
    <property type="term" value="P:glycolytic process"/>
    <property type="evidence" value="ECO:0007669"/>
    <property type="project" value="UniProtKB-UniPathway"/>
</dbReference>
<dbReference type="GO" id="GO:0005829">
    <property type="term" value="C:cytosol"/>
    <property type="evidence" value="ECO:0007669"/>
    <property type="project" value="TreeGrafter"/>
</dbReference>
<dbReference type="InterPro" id="IPR000652">
    <property type="entry name" value="Triosephosphate_isomerase"/>
</dbReference>
<dbReference type="EMBL" id="QEFB01000018">
    <property type="protein sequence ID" value="PWC04556.1"/>
    <property type="molecule type" value="Genomic_DNA"/>
</dbReference>
<proteinExistence type="inferred from homology"/>
<dbReference type="AlphaFoldDB" id="A0A2U1TA28"/>
<name>A0A2U1TA28_9MICO</name>
<dbReference type="GO" id="GO:0006094">
    <property type="term" value="P:gluconeogenesis"/>
    <property type="evidence" value="ECO:0007669"/>
    <property type="project" value="UniProtKB-UniPathway"/>
</dbReference>
<dbReference type="UniPathway" id="UPA00109">
    <property type="reaction ID" value="UER00189"/>
</dbReference>
<dbReference type="PANTHER" id="PTHR21139">
    <property type="entry name" value="TRIOSEPHOSPHATE ISOMERASE"/>
    <property type="match status" value="1"/>
</dbReference>
<comment type="similarity">
    <text evidence="2">Belongs to the triosephosphate isomerase family.</text>
</comment>
<keyword evidence="2" id="KW-0324">Glycolysis</keyword>
<comment type="caution">
    <text evidence="3">The sequence shown here is derived from an EMBL/GenBank/DDBJ whole genome shotgun (WGS) entry which is preliminary data.</text>
</comment>
<dbReference type="GO" id="GO:0019563">
    <property type="term" value="P:glycerol catabolic process"/>
    <property type="evidence" value="ECO:0007669"/>
    <property type="project" value="TreeGrafter"/>
</dbReference>
<organism evidence="3 4">
    <name type="scientific">Mycetocola zhujimingii</name>
    <dbReference type="NCBI Taxonomy" id="2079792"/>
    <lineage>
        <taxon>Bacteria</taxon>
        <taxon>Bacillati</taxon>
        <taxon>Actinomycetota</taxon>
        <taxon>Actinomycetes</taxon>
        <taxon>Micrococcales</taxon>
        <taxon>Microbacteriaceae</taxon>
        <taxon>Mycetocola</taxon>
    </lineage>
</organism>
<dbReference type="PANTHER" id="PTHR21139:SF2">
    <property type="entry name" value="TRIOSEPHOSPHATE ISOMERASE"/>
    <property type="match status" value="1"/>
</dbReference>
<dbReference type="UniPathway" id="UPA00138"/>
<dbReference type="Pfam" id="PF00121">
    <property type="entry name" value="TIM"/>
    <property type="match status" value="1"/>
</dbReference>
<comment type="pathway">
    <text evidence="2">Carbohydrate degradation; glycolysis; D-glyceraldehyde 3-phosphate from glycerone phosphate: step 1/1.</text>
</comment>
<keyword evidence="2" id="KW-0963">Cytoplasm</keyword>
<evidence type="ECO:0000256" key="2">
    <source>
        <dbReference type="RuleBase" id="RU363013"/>
    </source>
</evidence>
<evidence type="ECO:0000313" key="4">
    <source>
        <dbReference type="Proteomes" id="UP000244962"/>
    </source>
</evidence>
<comment type="subcellular location">
    <subcellularLocation>
        <location evidence="2">Cytoplasm</location>
    </subcellularLocation>
</comment>
<dbReference type="GO" id="GO:0046166">
    <property type="term" value="P:glyceraldehyde-3-phosphate biosynthetic process"/>
    <property type="evidence" value="ECO:0007669"/>
    <property type="project" value="TreeGrafter"/>
</dbReference>
<protein>
    <recommendedName>
        <fullName evidence="2">Triosephosphate isomerase</fullName>
        <ecNumber evidence="2">5.3.1.1</ecNumber>
    </recommendedName>
</protein>